<dbReference type="PANTHER" id="PTHR19384">
    <property type="entry name" value="NITRIC OXIDE SYNTHASE-RELATED"/>
    <property type="match status" value="1"/>
</dbReference>
<dbReference type="InterPro" id="IPR008254">
    <property type="entry name" value="Flavodoxin/NO_synth"/>
</dbReference>
<dbReference type="PRINTS" id="PR00369">
    <property type="entry name" value="FLAVODOXIN"/>
</dbReference>
<organism evidence="8 9">
    <name type="scientific">Pseudoalteromonas spongiae</name>
    <dbReference type="NCBI Taxonomy" id="298657"/>
    <lineage>
        <taxon>Bacteria</taxon>
        <taxon>Pseudomonadati</taxon>
        <taxon>Pseudomonadota</taxon>
        <taxon>Gammaproteobacteria</taxon>
        <taxon>Alteromonadales</taxon>
        <taxon>Pseudoalteromonadaceae</taxon>
        <taxon>Pseudoalteromonas</taxon>
    </lineage>
</organism>
<evidence type="ECO:0000256" key="3">
    <source>
        <dbReference type="ARBA" id="ARBA00022982"/>
    </source>
</evidence>
<evidence type="ECO:0000256" key="2">
    <source>
        <dbReference type="ARBA" id="ARBA00022643"/>
    </source>
</evidence>
<sequence>MFQLVKYGKNLINSQHANLSYLLNLFIKLLFLLGFVLWAWMFSLNSSHTQTRFSIEGVTQHSNGEKVFDSFTIKQLEFFDETRLIVLNQEFEIINYLSSRQLAIAHLLEQIGLLFCAAIVIISLLLWKQKEQQRLSLFAFCFVACALFSGCFTLFNLDVNNGLSLYASIGILSICFVFYASSYSLLNARSQTASTLLAFASQSGTAMSIAERFHKQLPNTFDLRCLSSLTPDCLGRYRQVLLIASTYGEGAPPETAVTFLNKMKQTQKLTNKVNFSILALGDRTYQHFCAFGHQLAHLLSSKGAKQITDVIEVDRGDKDAIGHWWQQISHFIGKEQSTVSLTDNYHLFGTHSNMLVNPQKPKRAAHRITFKNEGLTYQAGDLLEVIPKYDAIKCQQMLREKGFDCQQQVIFQNTEMPLFEAVRQSNWLGESATSAQQLVDVLTRLPPRVYSIASAPHESNIEIFVRRHFDDLGKPGLASNYLCDLSENELISARIRHHASFHLPKRHCPTILIGAGTGIAPLISLLKGMSVNEQRIPAWLFFGEQSKSTDFYFKDEINAMRSDKSLTHFTPAWSRDGGGYITEQLEQQASSIKKWMLDDNAMIYLCGKQKGFGQSVISCLKSILEEHVYQSLIEDKRIRVDLY</sequence>
<keyword evidence="5" id="KW-0812">Transmembrane</keyword>
<keyword evidence="5" id="KW-1133">Transmembrane helix</keyword>
<dbReference type="Pfam" id="PF00175">
    <property type="entry name" value="NAD_binding_1"/>
    <property type="match status" value="1"/>
</dbReference>
<dbReference type="SUPFAM" id="SSF63380">
    <property type="entry name" value="Riboflavin synthase domain-like"/>
    <property type="match status" value="1"/>
</dbReference>
<dbReference type="SUPFAM" id="SSF52343">
    <property type="entry name" value="Ferredoxin reductase-like, C-terminal NADP-linked domain"/>
    <property type="match status" value="1"/>
</dbReference>
<evidence type="ECO:0000259" key="6">
    <source>
        <dbReference type="PROSITE" id="PS50902"/>
    </source>
</evidence>
<accession>A0ABU8EYH5</accession>
<evidence type="ECO:0000259" key="7">
    <source>
        <dbReference type="PROSITE" id="PS51384"/>
    </source>
</evidence>
<dbReference type="InterPro" id="IPR001433">
    <property type="entry name" value="OxRdtase_FAD/NAD-bd"/>
</dbReference>
<feature type="transmembrane region" description="Helical" evidence="5">
    <location>
        <begin position="163"/>
        <end position="186"/>
    </location>
</feature>
<dbReference type="Gene3D" id="3.40.50.80">
    <property type="entry name" value="Nucleotide-binding domain of ferredoxin-NADP reductase (FNR) module"/>
    <property type="match status" value="1"/>
</dbReference>
<evidence type="ECO:0000256" key="4">
    <source>
        <dbReference type="ARBA" id="ARBA00023797"/>
    </source>
</evidence>
<feature type="domain" description="Flavodoxin-like" evidence="6">
    <location>
        <begin position="195"/>
        <end position="329"/>
    </location>
</feature>
<dbReference type="PANTHER" id="PTHR19384:SF17">
    <property type="entry name" value="NADPH--CYTOCHROME P450 REDUCTASE"/>
    <property type="match status" value="1"/>
</dbReference>
<feature type="transmembrane region" description="Helical" evidence="5">
    <location>
        <begin position="103"/>
        <end position="125"/>
    </location>
</feature>
<dbReference type="InterPro" id="IPR001709">
    <property type="entry name" value="Flavoprot_Pyr_Nucl_cyt_Rdtase"/>
</dbReference>
<feature type="transmembrane region" description="Helical" evidence="5">
    <location>
        <begin position="137"/>
        <end position="157"/>
    </location>
</feature>
<feature type="domain" description="FAD-binding FR-type" evidence="7">
    <location>
        <begin position="334"/>
        <end position="504"/>
    </location>
</feature>
<dbReference type="SUPFAM" id="SSF52218">
    <property type="entry name" value="Flavoproteins"/>
    <property type="match status" value="1"/>
</dbReference>
<evidence type="ECO:0000313" key="8">
    <source>
        <dbReference type="EMBL" id="MEI4551961.1"/>
    </source>
</evidence>
<keyword evidence="2" id="KW-0288">FMN</keyword>
<keyword evidence="1" id="KW-0285">Flavoprotein</keyword>
<dbReference type="EC" id="1.6.2.4" evidence="4"/>
<dbReference type="PRINTS" id="PR00371">
    <property type="entry name" value="FPNCR"/>
</dbReference>
<protein>
    <recommendedName>
        <fullName evidence="4">NADPH--hemoprotein reductase</fullName>
        <ecNumber evidence="4">1.6.2.4</ecNumber>
    </recommendedName>
</protein>
<dbReference type="Pfam" id="PF00258">
    <property type="entry name" value="Flavodoxin_1"/>
    <property type="match status" value="1"/>
</dbReference>
<reference evidence="8 9" key="1">
    <citation type="submission" date="2023-12" db="EMBL/GenBank/DDBJ databases">
        <title>Friends and Foes: Symbiotic and Algicidal bacterial influence on Karenia brevis blooms.</title>
        <authorList>
            <person name="Fei C."/>
            <person name="Mohamed A.R."/>
            <person name="Booker A."/>
            <person name="Arshad M."/>
            <person name="Klass S."/>
            <person name="Ahn S."/>
            <person name="Gilbert P.M."/>
            <person name="Heil C.A."/>
            <person name="Martinez J.M."/>
            <person name="Amin S.A."/>
        </authorList>
    </citation>
    <scope>NUCLEOTIDE SEQUENCE [LARGE SCALE GENOMIC DNA]</scope>
    <source>
        <strain evidence="8 9">CE15</strain>
    </source>
</reference>
<dbReference type="RefSeq" id="WP_336436843.1">
    <property type="nucleotide sequence ID" value="NZ_JBAWKS010000002.1"/>
</dbReference>
<evidence type="ECO:0000256" key="1">
    <source>
        <dbReference type="ARBA" id="ARBA00022630"/>
    </source>
</evidence>
<dbReference type="InterPro" id="IPR039261">
    <property type="entry name" value="FNR_nucleotide-bd"/>
</dbReference>
<feature type="transmembrane region" description="Helical" evidence="5">
    <location>
        <begin position="21"/>
        <end position="41"/>
    </location>
</feature>
<proteinExistence type="predicted"/>
<keyword evidence="3" id="KW-0813">Transport</keyword>
<gene>
    <name evidence="8" type="ORF">WAE96_19955</name>
</gene>
<dbReference type="InterPro" id="IPR001094">
    <property type="entry name" value="Flavdoxin-like"/>
</dbReference>
<keyword evidence="9" id="KW-1185">Reference proteome</keyword>
<dbReference type="PROSITE" id="PS50902">
    <property type="entry name" value="FLAVODOXIN_LIKE"/>
    <property type="match status" value="1"/>
</dbReference>
<dbReference type="Gene3D" id="2.40.30.10">
    <property type="entry name" value="Translation factors"/>
    <property type="match status" value="1"/>
</dbReference>
<name>A0ABU8EYH5_9GAMM</name>
<evidence type="ECO:0000256" key="5">
    <source>
        <dbReference type="SAM" id="Phobius"/>
    </source>
</evidence>
<dbReference type="EMBL" id="JBAWKS010000002">
    <property type="protein sequence ID" value="MEI4551961.1"/>
    <property type="molecule type" value="Genomic_DNA"/>
</dbReference>
<dbReference type="InterPro" id="IPR017927">
    <property type="entry name" value="FAD-bd_FR_type"/>
</dbReference>
<evidence type="ECO:0000313" key="9">
    <source>
        <dbReference type="Proteomes" id="UP001382455"/>
    </source>
</evidence>
<dbReference type="PROSITE" id="PS51384">
    <property type="entry name" value="FAD_FR"/>
    <property type="match status" value="1"/>
</dbReference>
<keyword evidence="3" id="KW-0249">Electron transport</keyword>
<dbReference type="Proteomes" id="UP001382455">
    <property type="component" value="Unassembled WGS sequence"/>
</dbReference>
<dbReference type="InterPro" id="IPR029039">
    <property type="entry name" value="Flavoprotein-like_sf"/>
</dbReference>
<dbReference type="InterPro" id="IPR017938">
    <property type="entry name" value="Riboflavin_synthase-like_b-brl"/>
</dbReference>
<keyword evidence="5" id="KW-0472">Membrane</keyword>
<comment type="caution">
    <text evidence="8">The sequence shown here is derived from an EMBL/GenBank/DDBJ whole genome shotgun (WGS) entry which is preliminary data.</text>
</comment>
<dbReference type="Gene3D" id="3.40.50.360">
    <property type="match status" value="1"/>
</dbReference>